<proteinExistence type="predicted"/>
<evidence type="ECO:0008006" key="6">
    <source>
        <dbReference type="Google" id="ProtNLM"/>
    </source>
</evidence>
<feature type="compositionally biased region" description="Basic residues" evidence="1">
    <location>
        <begin position="1"/>
        <end position="12"/>
    </location>
</feature>
<sequence length="357" mass="39795">PPKPARKKKTGHTVKDEGADANDDGTQVDTSANRRKKKSTPSGGATKRKRANTTQNENAYKTAFKEFVLNSCKIGVQGLLAEFDEIKKQTQAIGATPKIAFDTNPDKNRYKDVFCVDGSRVVLTGGASDYIHANWVDVMPDKRQYVCTQGPIAVTIDEFWRMVWQEKCKSIVMLCNIVECGKKKCEQYWPEEAGKETTYGALQVKAVTKAEFEKLMTVTNLTISDGSETHELEHIIWNNWPDRGVPSDVLTCFKLLEKLKKLSPTVIHCSAGIGRTGTIVGLDLILSSLRAGHGKTAKEIVIDLRSKRHGSVQMDIQYLYIHRVLIALGLSRKVVKESEVKGFIDAYEALCKQRGFL</sequence>
<dbReference type="Proteomes" id="UP001432027">
    <property type="component" value="Unassembled WGS sequence"/>
</dbReference>
<dbReference type="PROSITE" id="PS00383">
    <property type="entry name" value="TYR_PHOSPHATASE_1"/>
    <property type="match status" value="1"/>
</dbReference>
<dbReference type="InterPro" id="IPR052782">
    <property type="entry name" value="Oocyte-zygote_transition_reg"/>
</dbReference>
<feature type="non-terminal residue" evidence="4">
    <location>
        <position position="1"/>
    </location>
</feature>
<dbReference type="PRINTS" id="PR00700">
    <property type="entry name" value="PRTYPHPHTASE"/>
</dbReference>
<dbReference type="EMBL" id="BTSX01000003">
    <property type="protein sequence ID" value="GMS88400.1"/>
    <property type="molecule type" value="Genomic_DNA"/>
</dbReference>
<feature type="domain" description="Tyrosine-protein phosphatase" evidence="2">
    <location>
        <begin position="79"/>
        <end position="328"/>
    </location>
</feature>
<evidence type="ECO:0000313" key="4">
    <source>
        <dbReference type="EMBL" id="GMS88400.1"/>
    </source>
</evidence>
<dbReference type="PROSITE" id="PS50056">
    <property type="entry name" value="TYR_PHOSPHATASE_2"/>
    <property type="match status" value="1"/>
</dbReference>
<dbReference type="InterPro" id="IPR000387">
    <property type="entry name" value="Tyr_Pase_dom"/>
</dbReference>
<gene>
    <name evidence="4" type="ORF">PENTCL1PPCAC_10575</name>
</gene>
<dbReference type="SUPFAM" id="SSF52799">
    <property type="entry name" value="(Phosphotyrosine protein) phosphatases II"/>
    <property type="match status" value="1"/>
</dbReference>
<dbReference type="PROSITE" id="PS50055">
    <property type="entry name" value="TYR_PHOSPHATASE_PTP"/>
    <property type="match status" value="1"/>
</dbReference>
<dbReference type="CDD" id="cd00047">
    <property type="entry name" value="PTPc"/>
    <property type="match status" value="1"/>
</dbReference>
<name>A0AAV5SYZ6_9BILA</name>
<keyword evidence="5" id="KW-1185">Reference proteome</keyword>
<dbReference type="InterPro" id="IPR003595">
    <property type="entry name" value="Tyr_Pase_cat"/>
</dbReference>
<dbReference type="SMART" id="SM00404">
    <property type="entry name" value="PTPc_motif"/>
    <property type="match status" value="1"/>
</dbReference>
<dbReference type="GO" id="GO:0004725">
    <property type="term" value="F:protein tyrosine phosphatase activity"/>
    <property type="evidence" value="ECO:0007669"/>
    <property type="project" value="InterPro"/>
</dbReference>
<evidence type="ECO:0000256" key="1">
    <source>
        <dbReference type="SAM" id="MobiDB-lite"/>
    </source>
</evidence>
<dbReference type="Gene3D" id="3.90.190.10">
    <property type="entry name" value="Protein tyrosine phosphatase superfamily"/>
    <property type="match status" value="1"/>
</dbReference>
<organism evidence="4 5">
    <name type="scientific">Pristionchus entomophagus</name>
    <dbReference type="NCBI Taxonomy" id="358040"/>
    <lineage>
        <taxon>Eukaryota</taxon>
        <taxon>Metazoa</taxon>
        <taxon>Ecdysozoa</taxon>
        <taxon>Nematoda</taxon>
        <taxon>Chromadorea</taxon>
        <taxon>Rhabditida</taxon>
        <taxon>Rhabditina</taxon>
        <taxon>Diplogasteromorpha</taxon>
        <taxon>Diplogasteroidea</taxon>
        <taxon>Neodiplogasteridae</taxon>
        <taxon>Pristionchus</taxon>
    </lineage>
</organism>
<evidence type="ECO:0000259" key="3">
    <source>
        <dbReference type="PROSITE" id="PS50056"/>
    </source>
</evidence>
<dbReference type="PANTHER" id="PTHR46163:SF2">
    <property type="entry name" value="PROTEIN-TYROSINE PHOSPHATASE"/>
    <property type="match status" value="1"/>
</dbReference>
<protein>
    <recommendedName>
        <fullName evidence="6">Tyrosine phosphatase</fullName>
    </recommendedName>
</protein>
<reference evidence="4" key="1">
    <citation type="submission" date="2023-10" db="EMBL/GenBank/DDBJ databases">
        <title>Genome assembly of Pristionchus species.</title>
        <authorList>
            <person name="Yoshida K."/>
            <person name="Sommer R.J."/>
        </authorList>
    </citation>
    <scope>NUCLEOTIDE SEQUENCE</scope>
    <source>
        <strain evidence="4">RS0144</strain>
    </source>
</reference>
<dbReference type="InterPro" id="IPR016130">
    <property type="entry name" value="Tyr_Pase_AS"/>
</dbReference>
<dbReference type="InterPro" id="IPR000242">
    <property type="entry name" value="PTP_cat"/>
</dbReference>
<accession>A0AAV5SYZ6</accession>
<dbReference type="InterPro" id="IPR029021">
    <property type="entry name" value="Prot-tyrosine_phosphatase-like"/>
</dbReference>
<comment type="caution">
    <text evidence="4">The sequence shown here is derived from an EMBL/GenBank/DDBJ whole genome shotgun (WGS) entry which is preliminary data.</text>
</comment>
<dbReference type="SMART" id="SM00194">
    <property type="entry name" value="PTPc"/>
    <property type="match status" value="1"/>
</dbReference>
<dbReference type="PANTHER" id="PTHR46163">
    <property type="entry name" value="TYROSINE-PROTEIN PHOSPHATASE-RELATED"/>
    <property type="match status" value="1"/>
</dbReference>
<feature type="domain" description="Tyrosine specific protein phosphatases" evidence="3">
    <location>
        <begin position="264"/>
        <end position="319"/>
    </location>
</feature>
<feature type="region of interest" description="Disordered" evidence="1">
    <location>
        <begin position="1"/>
        <end position="57"/>
    </location>
</feature>
<evidence type="ECO:0000313" key="5">
    <source>
        <dbReference type="Proteomes" id="UP001432027"/>
    </source>
</evidence>
<evidence type="ECO:0000259" key="2">
    <source>
        <dbReference type="PROSITE" id="PS50055"/>
    </source>
</evidence>
<dbReference type="Pfam" id="PF00102">
    <property type="entry name" value="Y_phosphatase"/>
    <property type="match status" value="1"/>
</dbReference>
<dbReference type="AlphaFoldDB" id="A0AAV5SYZ6"/>